<dbReference type="PANTHER" id="PTHR13989:SF40">
    <property type="entry name" value="REPLICATION PROTEIN A C-TERMINAL DOMAIN-CONTAINING PROTEIN"/>
    <property type="match status" value="1"/>
</dbReference>
<dbReference type="Gramene" id="HORVU.MOREX.r3.1HG0041490.1">
    <property type="protein sequence ID" value="HORVU.MOREX.r3.1HG0041490.1"/>
    <property type="gene ID" value="HORVU.MOREX.r3.1HG0041490"/>
</dbReference>
<evidence type="ECO:0000256" key="1">
    <source>
        <dbReference type="ARBA" id="ARBA00004123"/>
    </source>
</evidence>
<proteinExistence type="predicted"/>
<evidence type="ECO:0000313" key="6">
    <source>
        <dbReference type="Proteomes" id="UP000011116"/>
    </source>
</evidence>
<dbReference type="GO" id="GO:0000724">
    <property type="term" value="P:double-strand break repair via homologous recombination"/>
    <property type="evidence" value="ECO:0000318"/>
    <property type="project" value="GO_Central"/>
</dbReference>
<sequence>MDRNAEGTDALSLFAGDAMIVSPARSTATTVIPSHPCTLRPVTIKQLYGGFLEDIERYPVSIEGEPVSSLILIGTVSQSTVRMNHWSFDLRDATGMINVSYWLKTPADSKLAWSTSNGDYVQVFGKPGMNENFIQIKAFKIRQIVNYNDTTHHYLYAIYTTLDIHKTNARKAK</sequence>
<organism evidence="5 6">
    <name type="scientific">Hordeum vulgare subsp. vulgare</name>
    <name type="common">Domesticated barley</name>
    <dbReference type="NCBI Taxonomy" id="112509"/>
    <lineage>
        <taxon>Eukaryota</taxon>
        <taxon>Viridiplantae</taxon>
        <taxon>Streptophyta</taxon>
        <taxon>Embryophyta</taxon>
        <taxon>Tracheophyta</taxon>
        <taxon>Spermatophyta</taxon>
        <taxon>Magnoliopsida</taxon>
        <taxon>Liliopsida</taxon>
        <taxon>Poales</taxon>
        <taxon>Poaceae</taxon>
        <taxon>BOP clade</taxon>
        <taxon>Pooideae</taxon>
        <taxon>Triticodae</taxon>
        <taxon>Triticeae</taxon>
        <taxon>Hordeinae</taxon>
        <taxon>Hordeum</taxon>
    </lineage>
</organism>
<dbReference type="GO" id="GO:0000781">
    <property type="term" value="C:chromosome, telomeric region"/>
    <property type="evidence" value="ECO:0000318"/>
    <property type="project" value="GO_Central"/>
</dbReference>
<dbReference type="InterPro" id="IPR040260">
    <property type="entry name" value="RFA2-like"/>
</dbReference>
<dbReference type="GO" id="GO:0042162">
    <property type="term" value="F:telomeric DNA binding"/>
    <property type="evidence" value="ECO:0000318"/>
    <property type="project" value="GO_Central"/>
</dbReference>
<dbReference type="GO" id="GO:0035861">
    <property type="term" value="C:site of double-strand break"/>
    <property type="evidence" value="ECO:0000318"/>
    <property type="project" value="GO_Central"/>
</dbReference>
<keyword evidence="2" id="KW-0238">DNA-binding</keyword>
<dbReference type="Proteomes" id="UP000011116">
    <property type="component" value="Chromosome 1H"/>
</dbReference>
<comment type="subcellular location">
    <subcellularLocation>
        <location evidence="1">Nucleus</location>
    </subcellularLocation>
</comment>
<dbReference type="GO" id="GO:0003697">
    <property type="term" value="F:single-stranded DNA binding"/>
    <property type="evidence" value="ECO:0000318"/>
    <property type="project" value="GO_Central"/>
</dbReference>
<keyword evidence="6" id="KW-1185">Reference proteome</keyword>
<protein>
    <recommendedName>
        <fullName evidence="4">OB domain-containing protein</fullName>
    </recommendedName>
</protein>
<name>A0A8I6WP92_HORVV</name>
<dbReference type="SMR" id="A0A8I6WP92"/>
<keyword evidence="3" id="KW-0539">Nucleus</keyword>
<dbReference type="GO" id="GO:0005662">
    <property type="term" value="C:DNA replication factor A complex"/>
    <property type="evidence" value="ECO:0000318"/>
    <property type="project" value="GO_Central"/>
</dbReference>
<dbReference type="InterPro" id="IPR012340">
    <property type="entry name" value="NA-bd_OB-fold"/>
</dbReference>
<evidence type="ECO:0000259" key="4">
    <source>
        <dbReference type="Pfam" id="PF01336"/>
    </source>
</evidence>
<reference evidence="5" key="3">
    <citation type="submission" date="2022-01" db="UniProtKB">
        <authorList>
            <consortium name="EnsemblPlants"/>
        </authorList>
    </citation>
    <scope>IDENTIFICATION</scope>
    <source>
        <strain evidence="5">subsp. vulgare</strain>
    </source>
</reference>
<evidence type="ECO:0000256" key="3">
    <source>
        <dbReference type="ARBA" id="ARBA00023242"/>
    </source>
</evidence>
<accession>A0A8I6WP92</accession>
<dbReference type="SUPFAM" id="SSF50249">
    <property type="entry name" value="Nucleic acid-binding proteins"/>
    <property type="match status" value="1"/>
</dbReference>
<dbReference type="EnsemblPlants" id="HORVU.MOREX.r3.1HG0041490.1">
    <property type="protein sequence ID" value="HORVU.MOREX.r3.1HG0041490.1"/>
    <property type="gene ID" value="HORVU.MOREX.r3.1HG0041490"/>
</dbReference>
<dbReference type="Pfam" id="PF01336">
    <property type="entry name" value="tRNA_anti-codon"/>
    <property type="match status" value="1"/>
</dbReference>
<reference evidence="5" key="2">
    <citation type="submission" date="2020-10" db="EMBL/GenBank/DDBJ databases">
        <authorList>
            <person name="Scholz U."/>
            <person name="Mascher M."/>
            <person name="Fiebig A."/>
        </authorList>
    </citation>
    <scope>NUCLEOTIDE SEQUENCE [LARGE SCALE GENOMIC DNA]</scope>
    <source>
        <strain evidence="5">cv. Morex</strain>
    </source>
</reference>
<dbReference type="Gene3D" id="2.40.50.140">
    <property type="entry name" value="Nucleic acid-binding proteins"/>
    <property type="match status" value="1"/>
</dbReference>
<evidence type="ECO:0000313" key="5">
    <source>
        <dbReference type="EnsemblPlants" id="HORVU.MOREX.r3.1HG0041490.1"/>
    </source>
</evidence>
<reference evidence="6" key="1">
    <citation type="journal article" date="2012" name="Nature">
        <title>A physical, genetic and functional sequence assembly of the barley genome.</title>
        <authorList>
            <consortium name="The International Barley Genome Sequencing Consortium"/>
            <person name="Mayer K.F."/>
            <person name="Waugh R."/>
            <person name="Brown J.W."/>
            <person name="Schulman A."/>
            <person name="Langridge P."/>
            <person name="Platzer M."/>
            <person name="Fincher G.B."/>
            <person name="Muehlbauer G.J."/>
            <person name="Sato K."/>
            <person name="Close T.J."/>
            <person name="Wise R.P."/>
            <person name="Stein N."/>
        </authorList>
    </citation>
    <scope>NUCLEOTIDE SEQUENCE [LARGE SCALE GENOMIC DNA]</scope>
    <source>
        <strain evidence="6">cv. Morex</strain>
    </source>
</reference>
<evidence type="ECO:0000256" key="2">
    <source>
        <dbReference type="ARBA" id="ARBA00023125"/>
    </source>
</evidence>
<feature type="domain" description="OB" evidence="4">
    <location>
        <begin position="72"/>
        <end position="142"/>
    </location>
</feature>
<dbReference type="PANTHER" id="PTHR13989">
    <property type="entry name" value="REPLICATION PROTEIN A-RELATED"/>
    <property type="match status" value="1"/>
</dbReference>
<dbReference type="InterPro" id="IPR004365">
    <property type="entry name" value="NA-bd_OB_tRNA"/>
</dbReference>
<dbReference type="AlphaFoldDB" id="A0A8I6WP92"/>
<dbReference type="GO" id="GO:0006289">
    <property type="term" value="P:nucleotide-excision repair"/>
    <property type="evidence" value="ECO:0000318"/>
    <property type="project" value="GO_Central"/>
</dbReference>
<dbReference type="GO" id="GO:0006260">
    <property type="term" value="P:DNA replication"/>
    <property type="evidence" value="ECO:0000318"/>
    <property type="project" value="GO_Central"/>
</dbReference>